<sequence length="489" mass="53574">MASIALSKQHQHSPLELERYINLSSVVNFGVIILASWESFAVTFQFALTNGGPSSMFYGSILAGCGVSCVGFSLAELASIDPTVGAQYRWSANFAPFAPRFWGLIQGWLTVAAWCFTCGGPPSILANMISSLAMFNNENYVPKAWHTSLIMIATILLPLAFNLRFQRLLDGIEIIGGILHIILFIVVIVVLIIFGPRSSPSFVFDTLVSDQSGWNNSGVSWGLGLLTVTFSVTGFDSVLHMSDEVKKVHTRVPRSIILACTVNSVMLISFVLVLLFYIGPLEALNNSPLPLIYVLYGATDSKTATNVLVALIAVVIFCALFNIFASVSRLIWCFAKDKGLPFSEVFAYVHPTLKLPLNALILVGSIVTALSLIYIASATAFNALISLQALALHVSYVLPILFMLIRKIRGPAPQYGPFKLGIFGIPLNFLSICYLLYVLTWMPFPTLLPITKDNMNYAGPIFAAVIIAAVADWFLHGHRRFAMPVKRYE</sequence>
<dbReference type="InterPro" id="IPR002293">
    <property type="entry name" value="AA/rel_permease1"/>
</dbReference>
<gene>
    <name evidence="7" type="ORF">DM02DRAFT_717471</name>
</gene>
<dbReference type="PIRSF" id="PIRSF006060">
    <property type="entry name" value="AA_transporter"/>
    <property type="match status" value="1"/>
</dbReference>
<evidence type="ECO:0000256" key="6">
    <source>
        <dbReference type="SAM" id="Phobius"/>
    </source>
</evidence>
<feature type="transmembrane region" description="Helical" evidence="6">
    <location>
        <begin position="101"/>
        <end position="124"/>
    </location>
</feature>
<keyword evidence="8" id="KW-1185">Reference proteome</keyword>
<dbReference type="OrthoDB" id="3257095at2759"/>
<dbReference type="STRING" id="97972.A0A2V1DVV9"/>
<dbReference type="Gene3D" id="1.20.1740.10">
    <property type="entry name" value="Amino acid/polyamine transporter I"/>
    <property type="match status" value="1"/>
</dbReference>
<feature type="transmembrane region" description="Helical" evidence="6">
    <location>
        <begin position="214"/>
        <end position="235"/>
    </location>
</feature>
<evidence type="ECO:0000256" key="2">
    <source>
        <dbReference type="ARBA" id="ARBA00022448"/>
    </source>
</evidence>
<keyword evidence="2" id="KW-0813">Transport</keyword>
<dbReference type="GO" id="GO:0022857">
    <property type="term" value="F:transmembrane transporter activity"/>
    <property type="evidence" value="ECO:0007669"/>
    <property type="project" value="InterPro"/>
</dbReference>
<protein>
    <submittedName>
        <fullName evidence="7">Amino acid transporter</fullName>
    </submittedName>
</protein>
<keyword evidence="4 6" id="KW-1133">Transmembrane helix</keyword>
<dbReference type="Proteomes" id="UP000244855">
    <property type="component" value="Unassembled WGS sequence"/>
</dbReference>
<reference evidence="7 8" key="1">
    <citation type="journal article" date="2018" name="Sci. Rep.">
        <title>Comparative genomics provides insights into the lifestyle and reveals functional heterogeneity of dark septate endophytic fungi.</title>
        <authorList>
            <person name="Knapp D.G."/>
            <person name="Nemeth J.B."/>
            <person name="Barry K."/>
            <person name="Hainaut M."/>
            <person name="Henrissat B."/>
            <person name="Johnson J."/>
            <person name="Kuo A."/>
            <person name="Lim J.H.P."/>
            <person name="Lipzen A."/>
            <person name="Nolan M."/>
            <person name="Ohm R.A."/>
            <person name="Tamas L."/>
            <person name="Grigoriev I.V."/>
            <person name="Spatafora J.W."/>
            <person name="Nagy L.G."/>
            <person name="Kovacs G.M."/>
        </authorList>
    </citation>
    <scope>NUCLEOTIDE SEQUENCE [LARGE SCALE GENOMIC DNA]</scope>
    <source>
        <strain evidence="7 8">DSE2036</strain>
    </source>
</reference>
<feature type="transmembrane region" description="Helical" evidence="6">
    <location>
        <begin position="307"/>
        <end position="334"/>
    </location>
</feature>
<keyword evidence="5 6" id="KW-0472">Membrane</keyword>
<evidence type="ECO:0000256" key="3">
    <source>
        <dbReference type="ARBA" id="ARBA00022692"/>
    </source>
</evidence>
<evidence type="ECO:0000256" key="4">
    <source>
        <dbReference type="ARBA" id="ARBA00022989"/>
    </source>
</evidence>
<feature type="transmembrane region" description="Helical" evidence="6">
    <location>
        <begin position="20"/>
        <end position="37"/>
    </location>
</feature>
<evidence type="ECO:0000313" key="8">
    <source>
        <dbReference type="Proteomes" id="UP000244855"/>
    </source>
</evidence>
<feature type="transmembrane region" description="Helical" evidence="6">
    <location>
        <begin position="417"/>
        <end position="437"/>
    </location>
</feature>
<evidence type="ECO:0000256" key="1">
    <source>
        <dbReference type="ARBA" id="ARBA00004141"/>
    </source>
</evidence>
<feature type="transmembrane region" description="Helical" evidence="6">
    <location>
        <begin position="57"/>
        <end position="80"/>
    </location>
</feature>
<feature type="transmembrane region" description="Helical" evidence="6">
    <location>
        <begin position="355"/>
        <end position="377"/>
    </location>
</feature>
<dbReference type="Pfam" id="PF13520">
    <property type="entry name" value="AA_permease_2"/>
    <property type="match status" value="1"/>
</dbReference>
<feature type="transmembrane region" description="Helical" evidence="6">
    <location>
        <begin position="175"/>
        <end position="194"/>
    </location>
</feature>
<feature type="transmembrane region" description="Helical" evidence="6">
    <location>
        <begin position="457"/>
        <end position="475"/>
    </location>
</feature>
<dbReference type="AlphaFoldDB" id="A0A2V1DVV9"/>
<feature type="transmembrane region" description="Helical" evidence="6">
    <location>
        <begin position="256"/>
        <end position="278"/>
    </location>
</feature>
<keyword evidence="3 6" id="KW-0812">Transmembrane</keyword>
<evidence type="ECO:0000256" key="5">
    <source>
        <dbReference type="ARBA" id="ARBA00023136"/>
    </source>
</evidence>
<name>A0A2V1DVV9_9PLEO</name>
<organism evidence="7 8">
    <name type="scientific">Periconia macrospinosa</name>
    <dbReference type="NCBI Taxonomy" id="97972"/>
    <lineage>
        <taxon>Eukaryota</taxon>
        <taxon>Fungi</taxon>
        <taxon>Dikarya</taxon>
        <taxon>Ascomycota</taxon>
        <taxon>Pezizomycotina</taxon>
        <taxon>Dothideomycetes</taxon>
        <taxon>Pleosporomycetidae</taxon>
        <taxon>Pleosporales</taxon>
        <taxon>Massarineae</taxon>
        <taxon>Periconiaceae</taxon>
        <taxon>Periconia</taxon>
    </lineage>
</organism>
<comment type="subcellular location">
    <subcellularLocation>
        <location evidence="1">Membrane</location>
        <topology evidence="1">Multi-pass membrane protein</topology>
    </subcellularLocation>
</comment>
<feature type="transmembrane region" description="Helical" evidence="6">
    <location>
        <begin position="144"/>
        <end position="163"/>
    </location>
</feature>
<dbReference type="PANTHER" id="PTHR45649">
    <property type="entry name" value="AMINO-ACID PERMEASE BAT1"/>
    <property type="match status" value="1"/>
</dbReference>
<accession>A0A2V1DVV9</accession>
<dbReference type="PANTHER" id="PTHR45649:SF5">
    <property type="entry name" value="GABA TRANSPORTER (EUROFUNG)-RELATED"/>
    <property type="match status" value="1"/>
</dbReference>
<proteinExistence type="predicted"/>
<evidence type="ECO:0000313" key="7">
    <source>
        <dbReference type="EMBL" id="PVI02259.1"/>
    </source>
</evidence>
<dbReference type="GO" id="GO:0016020">
    <property type="term" value="C:membrane"/>
    <property type="evidence" value="ECO:0007669"/>
    <property type="project" value="UniProtKB-SubCell"/>
</dbReference>
<feature type="transmembrane region" description="Helical" evidence="6">
    <location>
        <begin position="383"/>
        <end position="405"/>
    </location>
</feature>
<dbReference type="EMBL" id="KZ805345">
    <property type="protein sequence ID" value="PVI02259.1"/>
    <property type="molecule type" value="Genomic_DNA"/>
</dbReference>